<proteinExistence type="predicted"/>
<dbReference type="EMBL" id="JADBEG010000001">
    <property type="protein sequence ID" value="MBE1494636.1"/>
    <property type="molecule type" value="Genomic_DNA"/>
</dbReference>
<evidence type="ECO:0000256" key="1">
    <source>
        <dbReference type="SAM" id="MobiDB-lite"/>
    </source>
</evidence>
<sequence length="116" mass="13190">MSDDQPTQTESFSVSGDNSSTAIQTGNKIESFHLPTPKQDHKDLRHLAEKVRMLVYQFESLAPDHPELRQLAGDSRRSAKQSWIFMVRRAQDRISGGTFLTQQMTPGPQHHRTSRS</sequence>
<evidence type="ECO:0000313" key="2">
    <source>
        <dbReference type="EMBL" id="MBE1494636.1"/>
    </source>
</evidence>
<evidence type="ECO:0000313" key="3">
    <source>
        <dbReference type="Proteomes" id="UP000631670"/>
    </source>
</evidence>
<gene>
    <name evidence="2" type="ORF">H4696_001736</name>
</gene>
<accession>A0ABR9HUM9</accession>
<dbReference type="RefSeq" id="WP_086863002.1">
    <property type="nucleotide sequence ID" value="NZ_JADBEG010000001.1"/>
</dbReference>
<reference evidence="2 3" key="1">
    <citation type="submission" date="2020-10" db="EMBL/GenBank/DDBJ databases">
        <title>Sequencing the genomes of 1000 actinobacteria strains.</title>
        <authorList>
            <person name="Klenk H.-P."/>
        </authorList>
    </citation>
    <scope>NUCLEOTIDE SEQUENCE [LARGE SCALE GENOMIC DNA]</scope>
    <source>
        <strain evidence="2 3">DSM 44653</strain>
    </source>
</reference>
<feature type="compositionally biased region" description="Polar residues" evidence="1">
    <location>
        <begin position="1"/>
        <end position="28"/>
    </location>
</feature>
<name>A0ABR9HUM9_9PSEU</name>
<feature type="region of interest" description="Disordered" evidence="1">
    <location>
        <begin position="1"/>
        <end position="40"/>
    </location>
</feature>
<organism evidence="2 3">
    <name type="scientific">Amycolatopsis lexingtonensis</name>
    <dbReference type="NCBI Taxonomy" id="218822"/>
    <lineage>
        <taxon>Bacteria</taxon>
        <taxon>Bacillati</taxon>
        <taxon>Actinomycetota</taxon>
        <taxon>Actinomycetes</taxon>
        <taxon>Pseudonocardiales</taxon>
        <taxon>Pseudonocardiaceae</taxon>
        <taxon>Amycolatopsis</taxon>
    </lineage>
</organism>
<comment type="caution">
    <text evidence="2">The sequence shown here is derived from an EMBL/GenBank/DDBJ whole genome shotgun (WGS) entry which is preliminary data.</text>
</comment>
<dbReference type="Proteomes" id="UP000631670">
    <property type="component" value="Unassembled WGS sequence"/>
</dbReference>
<protein>
    <submittedName>
        <fullName evidence="2">Uncharacterized protein</fullName>
    </submittedName>
</protein>
<keyword evidence="3" id="KW-1185">Reference proteome</keyword>